<dbReference type="OrthoDB" id="9800302at2"/>
<dbReference type="PANTHER" id="PTHR21131">
    <property type="entry name" value="SERINE-TYPE ENDOPEPTIDASE INHIBITOR"/>
    <property type="match status" value="1"/>
</dbReference>
<dbReference type="InterPro" id="IPR036058">
    <property type="entry name" value="Kazal_dom_sf"/>
</dbReference>
<dbReference type="PROSITE" id="PS51465">
    <property type="entry name" value="KAZAL_2"/>
    <property type="match status" value="2"/>
</dbReference>
<protein>
    <submittedName>
        <fullName evidence="2">Membrane protein</fullName>
    </submittedName>
</protein>
<evidence type="ECO:0000313" key="3">
    <source>
        <dbReference type="Proteomes" id="UP000037425"/>
    </source>
</evidence>
<sequence length="183" mass="20189">MALLRLLLTRPGAAILLALGFLSACTVVVDEPRPGPRPTRPQMCTMEYAPVCGARGNRTRTFSNSCQARADGFNVIHRGECRPDYRPPEREPQACTREYAPVCGQRGRQQQTFSNACMARADGFRVVAPGECRRDDDRPPQGQFCTREYAPVCGQRGNRIQTFPNSCEAGGAGFRVVHPGECR</sequence>
<name>A0A0L8BIW0_ENSAD</name>
<dbReference type="Pfam" id="PF07648">
    <property type="entry name" value="Kazal_2"/>
    <property type="match status" value="2"/>
</dbReference>
<dbReference type="Pfam" id="PF00050">
    <property type="entry name" value="Kazal_1"/>
    <property type="match status" value="1"/>
</dbReference>
<dbReference type="PANTHER" id="PTHR21131:SF0">
    <property type="entry name" value="GEO10195P1-RELATED"/>
    <property type="match status" value="1"/>
</dbReference>
<dbReference type="PROSITE" id="PS51257">
    <property type="entry name" value="PROKAR_LIPOPROTEIN"/>
    <property type="match status" value="1"/>
</dbReference>
<organism evidence="2 3">
    <name type="scientific">Ensifer adhaerens</name>
    <name type="common">Sinorhizobium morelense</name>
    <dbReference type="NCBI Taxonomy" id="106592"/>
    <lineage>
        <taxon>Bacteria</taxon>
        <taxon>Pseudomonadati</taxon>
        <taxon>Pseudomonadota</taxon>
        <taxon>Alphaproteobacteria</taxon>
        <taxon>Hyphomicrobiales</taxon>
        <taxon>Rhizobiaceae</taxon>
        <taxon>Sinorhizobium/Ensifer group</taxon>
        <taxon>Ensifer</taxon>
    </lineage>
</organism>
<dbReference type="InterPro" id="IPR002350">
    <property type="entry name" value="Kazal_dom"/>
</dbReference>
<feature type="domain" description="Kazal-like" evidence="1">
    <location>
        <begin position="126"/>
        <end position="183"/>
    </location>
</feature>
<dbReference type="SUPFAM" id="SSF100895">
    <property type="entry name" value="Kazal-type serine protease inhibitors"/>
    <property type="match status" value="3"/>
</dbReference>
<reference evidence="3" key="1">
    <citation type="submission" date="2015-07" db="EMBL/GenBank/DDBJ databases">
        <title>Whole genome sequence of an Ensifer adhaerens strain isolated from a cave pool in the Wind Cave National Park.</title>
        <authorList>
            <person name="Eng W.W.H."/>
            <person name="Gan H.M."/>
            <person name="Barton H.A."/>
            <person name="Savka M.A."/>
        </authorList>
    </citation>
    <scope>NUCLEOTIDE SEQUENCE [LARGE SCALE GENOMIC DNA]</scope>
    <source>
        <strain evidence="3">SD006</strain>
    </source>
</reference>
<accession>A0A0L8BIW0</accession>
<evidence type="ECO:0000313" key="2">
    <source>
        <dbReference type="EMBL" id="KOF14530.1"/>
    </source>
</evidence>
<dbReference type="SMART" id="SM00280">
    <property type="entry name" value="KAZAL"/>
    <property type="match status" value="3"/>
</dbReference>
<gene>
    <name evidence="2" type="ORF">AC244_26155</name>
</gene>
<dbReference type="Gene3D" id="3.30.60.30">
    <property type="match status" value="3"/>
</dbReference>
<comment type="caution">
    <text evidence="2">The sequence shown here is derived from an EMBL/GenBank/DDBJ whole genome shotgun (WGS) entry which is preliminary data.</text>
</comment>
<feature type="domain" description="Kazal-like" evidence="1">
    <location>
        <begin position="44"/>
        <end position="83"/>
    </location>
</feature>
<dbReference type="CDD" id="cd00104">
    <property type="entry name" value="KAZAL_FS"/>
    <property type="match status" value="1"/>
</dbReference>
<dbReference type="EMBL" id="LGAP01000025">
    <property type="protein sequence ID" value="KOF14530.1"/>
    <property type="molecule type" value="Genomic_DNA"/>
</dbReference>
<dbReference type="InterPro" id="IPR053265">
    <property type="entry name" value="Serpin"/>
</dbReference>
<dbReference type="AlphaFoldDB" id="A0A0L8BIW0"/>
<dbReference type="PATRIC" id="fig|106592.7.peg.4003"/>
<dbReference type="Proteomes" id="UP000037425">
    <property type="component" value="Unassembled WGS sequence"/>
</dbReference>
<proteinExistence type="predicted"/>
<evidence type="ECO:0000259" key="1">
    <source>
        <dbReference type="PROSITE" id="PS51465"/>
    </source>
</evidence>
<dbReference type="RefSeq" id="WP_053251735.1">
    <property type="nucleotide sequence ID" value="NZ_LGAP01000025.1"/>
</dbReference>